<sequence length="250" mass="27976">MIEPEHSHEPRSLDSYEQENRESTDVPELHRAVLREQFEPSEREKRAPLLLLLGIIAMSMLGGWYLSAYDGNLDPHNYDGPDAFVSRSGGSGKQSPKVIDPMLLGKRIYNNCLSCHQANGEGLSGKYPPLNQSEWVASDDRILARILLSGLSGPVEVNGKRFNGQMPGWKQLSDRDIAAVLTYVRASWENRFPPVAEATISEVRSSIGTRRAWTAEELESLELPVRVMVDQNDVATEDSGKTDRDREVEK</sequence>
<organism evidence="8 9">
    <name type="scientific">Gimesia algae</name>
    <dbReference type="NCBI Taxonomy" id="2527971"/>
    <lineage>
        <taxon>Bacteria</taxon>
        <taxon>Pseudomonadati</taxon>
        <taxon>Planctomycetota</taxon>
        <taxon>Planctomycetia</taxon>
        <taxon>Planctomycetales</taxon>
        <taxon>Planctomycetaceae</taxon>
        <taxon>Gimesia</taxon>
    </lineage>
</organism>
<dbReference type="InterPro" id="IPR036909">
    <property type="entry name" value="Cyt_c-like_dom_sf"/>
</dbReference>
<protein>
    <submittedName>
        <fullName evidence="8">Cytochrome c-552</fullName>
    </submittedName>
</protein>
<keyword evidence="9" id="KW-1185">Reference proteome</keyword>
<dbReference type="Pfam" id="PF00034">
    <property type="entry name" value="Cytochrom_C"/>
    <property type="match status" value="1"/>
</dbReference>
<evidence type="ECO:0000256" key="6">
    <source>
        <dbReference type="SAM" id="Phobius"/>
    </source>
</evidence>
<dbReference type="GO" id="GO:0009055">
    <property type="term" value="F:electron transfer activity"/>
    <property type="evidence" value="ECO:0007669"/>
    <property type="project" value="InterPro"/>
</dbReference>
<evidence type="ECO:0000313" key="9">
    <source>
        <dbReference type="Proteomes" id="UP000316855"/>
    </source>
</evidence>
<accession>A0A517VEU5</accession>
<dbReference type="PANTHER" id="PTHR35008:SF8">
    <property type="entry name" value="ALCOHOL DEHYDROGENASE CYTOCHROME C SUBUNIT"/>
    <property type="match status" value="1"/>
</dbReference>
<proteinExistence type="predicted"/>
<dbReference type="Proteomes" id="UP000316855">
    <property type="component" value="Chromosome"/>
</dbReference>
<dbReference type="InterPro" id="IPR009056">
    <property type="entry name" value="Cyt_c-like_dom"/>
</dbReference>
<dbReference type="KEGG" id="gax:Pan161_31940"/>
<dbReference type="OrthoDB" id="9809720at2"/>
<dbReference type="EMBL" id="CP036343">
    <property type="protein sequence ID" value="QDT91535.1"/>
    <property type="molecule type" value="Genomic_DNA"/>
</dbReference>
<keyword evidence="1 4" id="KW-0349">Heme</keyword>
<evidence type="ECO:0000256" key="2">
    <source>
        <dbReference type="ARBA" id="ARBA00022723"/>
    </source>
</evidence>
<dbReference type="RefSeq" id="WP_145228486.1">
    <property type="nucleotide sequence ID" value="NZ_CP036343.1"/>
</dbReference>
<dbReference type="GO" id="GO:0046872">
    <property type="term" value="F:metal ion binding"/>
    <property type="evidence" value="ECO:0007669"/>
    <property type="project" value="UniProtKB-KW"/>
</dbReference>
<evidence type="ECO:0000259" key="7">
    <source>
        <dbReference type="PROSITE" id="PS51007"/>
    </source>
</evidence>
<evidence type="ECO:0000256" key="4">
    <source>
        <dbReference type="PROSITE-ProRule" id="PRU00433"/>
    </source>
</evidence>
<evidence type="ECO:0000313" key="8">
    <source>
        <dbReference type="EMBL" id="QDT91535.1"/>
    </source>
</evidence>
<feature type="transmembrane region" description="Helical" evidence="6">
    <location>
        <begin position="47"/>
        <end position="66"/>
    </location>
</feature>
<name>A0A517VEU5_9PLAN</name>
<evidence type="ECO:0000256" key="3">
    <source>
        <dbReference type="ARBA" id="ARBA00023004"/>
    </source>
</evidence>
<dbReference type="InterPro" id="IPR051459">
    <property type="entry name" value="Cytochrome_c-type_DH"/>
</dbReference>
<evidence type="ECO:0000256" key="5">
    <source>
        <dbReference type="SAM" id="MobiDB-lite"/>
    </source>
</evidence>
<feature type="region of interest" description="Disordered" evidence="5">
    <location>
        <begin position="1"/>
        <end position="28"/>
    </location>
</feature>
<keyword evidence="6" id="KW-0812">Transmembrane</keyword>
<gene>
    <name evidence="8" type="primary">cycA_1</name>
    <name evidence="8" type="ORF">Pan161_31940</name>
</gene>
<dbReference type="PROSITE" id="PS51007">
    <property type="entry name" value="CYTC"/>
    <property type="match status" value="1"/>
</dbReference>
<dbReference type="Gene3D" id="1.10.760.10">
    <property type="entry name" value="Cytochrome c-like domain"/>
    <property type="match status" value="1"/>
</dbReference>
<keyword evidence="2 4" id="KW-0479">Metal-binding</keyword>
<feature type="domain" description="Cytochrome c" evidence="7">
    <location>
        <begin position="100"/>
        <end position="188"/>
    </location>
</feature>
<keyword evidence="6" id="KW-0472">Membrane</keyword>
<dbReference type="PANTHER" id="PTHR35008">
    <property type="entry name" value="BLL4482 PROTEIN-RELATED"/>
    <property type="match status" value="1"/>
</dbReference>
<dbReference type="SUPFAM" id="SSF46626">
    <property type="entry name" value="Cytochrome c"/>
    <property type="match status" value="1"/>
</dbReference>
<keyword evidence="6" id="KW-1133">Transmembrane helix</keyword>
<reference evidence="8 9" key="1">
    <citation type="submission" date="2019-02" db="EMBL/GenBank/DDBJ databases">
        <title>Deep-cultivation of Planctomycetes and their phenomic and genomic characterization uncovers novel biology.</title>
        <authorList>
            <person name="Wiegand S."/>
            <person name="Jogler M."/>
            <person name="Boedeker C."/>
            <person name="Pinto D."/>
            <person name="Vollmers J."/>
            <person name="Rivas-Marin E."/>
            <person name="Kohn T."/>
            <person name="Peeters S.H."/>
            <person name="Heuer A."/>
            <person name="Rast P."/>
            <person name="Oberbeckmann S."/>
            <person name="Bunk B."/>
            <person name="Jeske O."/>
            <person name="Meyerdierks A."/>
            <person name="Storesund J.E."/>
            <person name="Kallscheuer N."/>
            <person name="Luecker S."/>
            <person name="Lage O.M."/>
            <person name="Pohl T."/>
            <person name="Merkel B.J."/>
            <person name="Hornburger P."/>
            <person name="Mueller R.-W."/>
            <person name="Bruemmer F."/>
            <person name="Labrenz M."/>
            <person name="Spormann A.M."/>
            <person name="Op den Camp H."/>
            <person name="Overmann J."/>
            <person name="Amann R."/>
            <person name="Jetten M.S.M."/>
            <person name="Mascher T."/>
            <person name="Medema M.H."/>
            <person name="Devos D.P."/>
            <person name="Kaster A.-K."/>
            <person name="Ovreas L."/>
            <person name="Rohde M."/>
            <person name="Galperin M.Y."/>
            <person name="Jogler C."/>
        </authorList>
    </citation>
    <scope>NUCLEOTIDE SEQUENCE [LARGE SCALE GENOMIC DNA]</scope>
    <source>
        <strain evidence="8 9">Pan161</strain>
    </source>
</reference>
<keyword evidence="3 4" id="KW-0408">Iron</keyword>
<evidence type="ECO:0000256" key="1">
    <source>
        <dbReference type="ARBA" id="ARBA00022617"/>
    </source>
</evidence>
<dbReference type="AlphaFoldDB" id="A0A517VEU5"/>
<dbReference type="GO" id="GO:0020037">
    <property type="term" value="F:heme binding"/>
    <property type="evidence" value="ECO:0007669"/>
    <property type="project" value="InterPro"/>
</dbReference>